<sequence length="518" mass="58005">MHDLLAEIFQYLRGVWRYRWVVLGLAWVIAIAGWIYVSTIPNEYRASARLFVDTQSVLRPLLRGLTIQPDFAERVSLMSRMLLSRPNLEKVLRMSDLELSANSPSEREAMLSRLNAKIRINSNRSAPIYNLSYEDQDPESATRVVQALVSIFIEEALAGDQTASTTAQNFLDQEIAAYEADLRASELRLADFKRRNAGLLPGDTGYYATLERARGQLRDARLALEEATQRRAQLMAQIQAENERARSNAEDFNDSSALDPQVAAAQARLDDLLLRFTERHPDVLELQRLIDELKRRSAIERAKANENQPSRLVQASTVYGNLRIALNEAEADVASLQARVDEFESRVTGLTEKIDAIPEIEADLTQLTREYNTISNQHSKLLERRESARLSQQVENSVEGIKFRVIDPPIAPKKPSAPNRLLLALAVLVVAVGGGAAAAVALDLLRPIYDDRRILYRTTGLPVLGVVSLIRTPQQRRLERILWIPFFVLIIGLVVGSVIVGSGLPADFYFAVISPMIT</sequence>
<feature type="coiled-coil region" evidence="6">
    <location>
        <begin position="175"/>
        <end position="255"/>
    </location>
</feature>
<feature type="transmembrane region" description="Helical" evidence="7">
    <location>
        <begin position="482"/>
        <end position="504"/>
    </location>
</feature>
<evidence type="ECO:0000313" key="10">
    <source>
        <dbReference type="Proteomes" id="UP001138768"/>
    </source>
</evidence>
<dbReference type="PANTHER" id="PTHR32309">
    <property type="entry name" value="TYROSINE-PROTEIN KINASE"/>
    <property type="match status" value="1"/>
</dbReference>
<dbReference type="GO" id="GO:0004713">
    <property type="term" value="F:protein tyrosine kinase activity"/>
    <property type="evidence" value="ECO:0007669"/>
    <property type="project" value="TreeGrafter"/>
</dbReference>
<dbReference type="Pfam" id="PF02706">
    <property type="entry name" value="Wzz"/>
    <property type="match status" value="1"/>
</dbReference>
<keyword evidence="4 7" id="KW-1133">Transmembrane helix</keyword>
<feature type="transmembrane region" description="Helical" evidence="7">
    <location>
        <begin position="454"/>
        <end position="470"/>
    </location>
</feature>
<dbReference type="GO" id="GO:0005886">
    <property type="term" value="C:plasma membrane"/>
    <property type="evidence" value="ECO:0007669"/>
    <property type="project" value="UniProtKB-SubCell"/>
</dbReference>
<name>A0A9X0W5Y0_9GAMM</name>
<dbReference type="EMBL" id="NRRY01000003">
    <property type="protein sequence ID" value="MBK1617396.1"/>
    <property type="molecule type" value="Genomic_DNA"/>
</dbReference>
<evidence type="ECO:0000313" key="9">
    <source>
        <dbReference type="EMBL" id="MBK1617396.1"/>
    </source>
</evidence>
<evidence type="ECO:0000256" key="5">
    <source>
        <dbReference type="ARBA" id="ARBA00023136"/>
    </source>
</evidence>
<organism evidence="9 10">
    <name type="scientific">Lamprobacter modestohalophilus</name>
    <dbReference type="NCBI Taxonomy" id="1064514"/>
    <lineage>
        <taxon>Bacteria</taxon>
        <taxon>Pseudomonadati</taxon>
        <taxon>Pseudomonadota</taxon>
        <taxon>Gammaproteobacteria</taxon>
        <taxon>Chromatiales</taxon>
        <taxon>Chromatiaceae</taxon>
        <taxon>Lamprobacter</taxon>
    </lineage>
</organism>
<dbReference type="InterPro" id="IPR050445">
    <property type="entry name" value="Bact_polysacc_biosynth/exp"/>
</dbReference>
<keyword evidence="2" id="KW-1003">Cell membrane</keyword>
<keyword evidence="6" id="KW-0175">Coiled coil</keyword>
<feature type="transmembrane region" description="Helical" evidence="7">
    <location>
        <begin position="421"/>
        <end position="442"/>
    </location>
</feature>
<evidence type="ECO:0000259" key="8">
    <source>
        <dbReference type="Pfam" id="PF02706"/>
    </source>
</evidence>
<evidence type="ECO:0000256" key="6">
    <source>
        <dbReference type="SAM" id="Coils"/>
    </source>
</evidence>
<dbReference type="AlphaFoldDB" id="A0A9X0W5Y0"/>
<dbReference type="InterPro" id="IPR014345">
    <property type="entry name" value="XrtA_polysacc_chain"/>
</dbReference>
<dbReference type="Proteomes" id="UP001138768">
    <property type="component" value="Unassembled WGS sequence"/>
</dbReference>
<comment type="subcellular location">
    <subcellularLocation>
        <location evidence="1">Cell membrane</location>
        <topology evidence="1">Multi-pass membrane protein</topology>
    </subcellularLocation>
</comment>
<keyword evidence="10" id="KW-1185">Reference proteome</keyword>
<evidence type="ECO:0000256" key="7">
    <source>
        <dbReference type="SAM" id="Phobius"/>
    </source>
</evidence>
<feature type="coiled-coil region" evidence="6">
    <location>
        <begin position="283"/>
        <end position="384"/>
    </location>
</feature>
<evidence type="ECO:0000256" key="1">
    <source>
        <dbReference type="ARBA" id="ARBA00004651"/>
    </source>
</evidence>
<protein>
    <submittedName>
        <fullName evidence="9">Chain length-determining protein</fullName>
    </submittedName>
</protein>
<proteinExistence type="predicted"/>
<accession>A0A9X0W5Y0</accession>
<keyword evidence="5 7" id="KW-0472">Membrane</keyword>
<dbReference type="NCBIfam" id="TIGR03007">
    <property type="entry name" value="pepcterm_ChnLen"/>
    <property type="match status" value="1"/>
</dbReference>
<evidence type="ECO:0000256" key="4">
    <source>
        <dbReference type="ARBA" id="ARBA00022989"/>
    </source>
</evidence>
<feature type="domain" description="Polysaccharide chain length determinant N-terminal" evidence="8">
    <location>
        <begin position="8"/>
        <end position="93"/>
    </location>
</feature>
<reference evidence="9 10" key="1">
    <citation type="journal article" date="2020" name="Microorganisms">
        <title>Osmotic Adaptation and Compatible Solute Biosynthesis of Phototrophic Bacteria as Revealed from Genome Analyses.</title>
        <authorList>
            <person name="Imhoff J.F."/>
            <person name="Rahn T."/>
            <person name="Kunzel S."/>
            <person name="Keller A."/>
            <person name="Neulinger S.C."/>
        </authorList>
    </citation>
    <scope>NUCLEOTIDE SEQUENCE [LARGE SCALE GENOMIC DNA]</scope>
    <source>
        <strain evidence="9 10">DSM 25653</strain>
    </source>
</reference>
<evidence type="ECO:0000256" key="2">
    <source>
        <dbReference type="ARBA" id="ARBA00022475"/>
    </source>
</evidence>
<gene>
    <name evidence="9" type="ORF">CKO42_02780</name>
</gene>
<keyword evidence="3 7" id="KW-0812">Transmembrane</keyword>
<evidence type="ECO:0000256" key="3">
    <source>
        <dbReference type="ARBA" id="ARBA00022692"/>
    </source>
</evidence>
<dbReference type="InterPro" id="IPR003856">
    <property type="entry name" value="LPS_length_determ_N"/>
</dbReference>
<comment type="caution">
    <text evidence="9">The sequence shown here is derived from an EMBL/GenBank/DDBJ whole genome shotgun (WGS) entry which is preliminary data.</text>
</comment>
<dbReference type="PANTHER" id="PTHR32309:SF13">
    <property type="entry name" value="FERRIC ENTEROBACTIN TRANSPORT PROTEIN FEPE"/>
    <property type="match status" value="1"/>
</dbReference>
<feature type="transmembrane region" description="Helical" evidence="7">
    <location>
        <begin position="20"/>
        <end position="37"/>
    </location>
</feature>